<name>A0A022RZR2_ERYGU</name>
<evidence type="ECO:0000256" key="3">
    <source>
        <dbReference type="ARBA" id="ARBA00038471"/>
    </source>
</evidence>
<feature type="non-terminal residue" evidence="5">
    <location>
        <position position="137"/>
    </location>
</feature>
<organism evidence="5 6">
    <name type="scientific">Erythranthe guttata</name>
    <name type="common">Yellow monkey flower</name>
    <name type="synonym">Mimulus guttatus</name>
    <dbReference type="NCBI Taxonomy" id="4155"/>
    <lineage>
        <taxon>Eukaryota</taxon>
        <taxon>Viridiplantae</taxon>
        <taxon>Streptophyta</taxon>
        <taxon>Embryophyta</taxon>
        <taxon>Tracheophyta</taxon>
        <taxon>Spermatophyta</taxon>
        <taxon>Magnoliopsida</taxon>
        <taxon>eudicotyledons</taxon>
        <taxon>Gunneridae</taxon>
        <taxon>Pentapetalae</taxon>
        <taxon>asterids</taxon>
        <taxon>lamiids</taxon>
        <taxon>Lamiales</taxon>
        <taxon>Phrymaceae</taxon>
        <taxon>Erythranthe</taxon>
    </lineage>
</organism>
<reference evidence="5 6" key="1">
    <citation type="journal article" date="2013" name="Proc. Natl. Acad. Sci. U.S.A.">
        <title>Fine-scale variation in meiotic recombination in Mimulus inferred from population shotgun sequencing.</title>
        <authorList>
            <person name="Hellsten U."/>
            <person name="Wright K.M."/>
            <person name="Jenkins J."/>
            <person name="Shu S."/>
            <person name="Yuan Y."/>
            <person name="Wessler S.R."/>
            <person name="Schmutz J."/>
            <person name="Willis J.H."/>
            <person name="Rokhsar D.S."/>
        </authorList>
    </citation>
    <scope>NUCLEOTIDE SEQUENCE [LARGE SCALE GENOMIC DNA]</scope>
    <source>
        <strain evidence="6">cv. DUN x IM62</strain>
    </source>
</reference>
<keyword evidence="1" id="KW-0732">Signal</keyword>
<sequence length="137" mass="14439">MLISEEIKDQNLIATTCKNTPNYRLCINTLQADRGSAAADVAGLGLIMVAAVKEKSKEALSTVNKLLVKSGSNPKKALQQCRDAYKAVLEGDVPEAEQSLRGNPKFAENGMADVAVEADSCEAAFGGKSPLTVVNKA</sequence>
<dbReference type="Pfam" id="PF04043">
    <property type="entry name" value="PMEI"/>
    <property type="match status" value="1"/>
</dbReference>
<protein>
    <recommendedName>
        <fullName evidence="4">Pectinesterase inhibitor domain-containing protein</fullName>
    </recommendedName>
</protein>
<dbReference type="GO" id="GO:0009505">
    <property type="term" value="C:plant-type cell wall"/>
    <property type="evidence" value="ECO:0000318"/>
    <property type="project" value="GO_Central"/>
</dbReference>
<comment type="similarity">
    <text evidence="3">Belongs to the PMEI family.</text>
</comment>
<evidence type="ECO:0000313" key="5">
    <source>
        <dbReference type="EMBL" id="EYU45481.1"/>
    </source>
</evidence>
<dbReference type="InterPro" id="IPR035513">
    <property type="entry name" value="Invertase/methylesterase_inhib"/>
</dbReference>
<keyword evidence="2" id="KW-1015">Disulfide bond</keyword>
<dbReference type="Proteomes" id="UP000030748">
    <property type="component" value="Unassembled WGS sequence"/>
</dbReference>
<dbReference type="GO" id="GO:0004857">
    <property type="term" value="F:enzyme inhibitor activity"/>
    <property type="evidence" value="ECO:0000318"/>
    <property type="project" value="GO_Central"/>
</dbReference>
<dbReference type="PANTHER" id="PTHR35357">
    <property type="entry name" value="OS02G0537100 PROTEIN"/>
    <property type="match status" value="1"/>
</dbReference>
<evidence type="ECO:0000256" key="2">
    <source>
        <dbReference type="ARBA" id="ARBA00023157"/>
    </source>
</evidence>
<dbReference type="SUPFAM" id="SSF101148">
    <property type="entry name" value="Plant invertase/pectin methylesterase inhibitor"/>
    <property type="match status" value="1"/>
</dbReference>
<keyword evidence="6" id="KW-1185">Reference proteome</keyword>
<evidence type="ECO:0000256" key="1">
    <source>
        <dbReference type="ARBA" id="ARBA00022729"/>
    </source>
</evidence>
<evidence type="ECO:0000313" key="6">
    <source>
        <dbReference type="Proteomes" id="UP000030748"/>
    </source>
</evidence>
<proteinExistence type="inferred from homology"/>
<dbReference type="EMBL" id="KI630180">
    <property type="protein sequence ID" value="EYU45481.1"/>
    <property type="molecule type" value="Genomic_DNA"/>
</dbReference>
<dbReference type="PANTHER" id="PTHR35357:SF8">
    <property type="entry name" value="OS01G0111000 PROTEIN"/>
    <property type="match status" value="1"/>
</dbReference>
<dbReference type="NCBIfam" id="TIGR01614">
    <property type="entry name" value="PME_inhib"/>
    <property type="match status" value="1"/>
</dbReference>
<dbReference type="SMART" id="SM00856">
    <property type="entry name" value="PMEI"/>
    <property type="match status" value="1"/>
</dbReference>
<dbReference type="Gene3D" id="1.20.140.40">
    <property type="entry name" value="Invertase/pectin methylesterase inhibitor family protein"/>
    <property type="match status" value="1"/>
</dbReference>
<dbReference type="AlphaFoldDB" id="A0A022RZR2"/>
<evidence type="ECO:0000259" key="4">
    <source>
        <dbReference type="SMART" id="SM00856"/>
    </source>
</evidence>
<dbReference type="InterPro" id="IPR006501">
    <property type="entry name" value="Pectinesterase_inhib_dom"/>
</dbReference>
<feature type="domain" description="Pectinesterase inhibitor" evidence="4">
    <location>
        <begin position="8"/>
        <end position="137"/>
    </location>
</feature>
<dbReference type="GO" id="GO:0009827">
    <property type="term" value="P:plant-type cell wall modification"/>
    <property type="evidence" value="ECO:0000318"/>
    <property type="project" value="GO_Central"/>
</dbReference>
<dbReference type="eggNOG" id="ENOG502S67R">
    <property type="taxonomic scope" value="Eukaryota"/>
</dbReference>
<accession>A0A022RZR2</accession>
<gene>
    <name evidence="5" type="ORF">MIMGU_mgv1a021463mg</name>
</gene>